<gene>
    <name evidence="2" type="ORF">S01H1_16443</name>
</gene>
<organism evidence="2">
    <name type="scientific">marine sediment metagenome</name>
    <dbReference type="NCBI Taxonomy" id="412755"/>
    <lineage>
        <taxon>unclassified sequences</taxon>
        <taxon>metagenomes</taxon>
        <taxon>ecological metagenomes</taxon>
    </lineage>
</organism>
<feature type="compositionally biased region" description="Basic and acidic residues" evidence="1">
    <location>
        <begin position="32"/>
        <end position="41"/>
    </location>
</feature>
<sequence>MTGRAKMAQKAISRQQVRQVNGNPLRTPNRQGIDHVHDADS</sequence>
<reference evidence="2" key="1">
    <citation type="journal article" date="2014" name="Front. Microbiol.">
        <title>High frequency of phylogenetically diverse reductive dehalogenase-homologous genes in deep subseafloor sedimentary metagenomes.</title>
        <authorList>
            <person name="Kawai M."/>
            <person name="Futagami T."/>
            <person name="Toyoda A."/>
            <person name="Takaki Y."/>
            <person name="Nishi S."/>
            <person name="Hori S."/>
            <person name="Arai W."/>
            <person name="Tsubouchi T."/>
            <person name="Morono Y."/>
            <person name="Uchiyama I."/>
            <person name="Ito T."/>
            <person name="Fujiyama A."/>
            <person name="Inagaki F."/>
            <person name="Takami H."/>
        </authorList>
    </citation>
    <scope>NUCLEOTIDE SEQUENCE</scope>
    <source>
        <strain evidence="2">Expedition CK06-06</strain>
    </source>
</reference>
<dbReference type="EMBL" id="BARS01008650">
    <property type="protein sequence ID" value="GAF81880.1"/>
    <property type="molecule type" value="Genomic_DNA"/>
</dbReference>
<protein>
    <submittedName>
        <fullName evidence="2">Uncharacterized protein</fullName>
    </submittedName>
</protein>
<name>X0U0C5_9ZZZZ</name>
<dbReference type="AlphaFoldDB" id="X0U0C5"/>
<feature type="compositionally biased region" description="Polar residues" evidence="1">
    <location>
        <begin position="12"/>
        <end position="30"/>
    </location>
</feature>
<feature type="region of interest" description="Disordered" evidence="1">
    <location>
        <begin position="1"/>
        <end position="41"/>
    </location>
</feature>
<proteinExistence type="predicted"/>
<comment type="caution">
    <text evidence="2">The sequence shown here is derived from an EMBL/GenBank/DDBJ whole genome shotgun (WGS) entry which is preliminary data.</text>
</comment>
<accession>X0U0C5</accession>
<evidence type="ECO:0000313" key="2">
    <source>
        <dbReference type="EMBL" id="GAF81880.1"/>
    </source>
</evidence>
<evidence type="ECO:0000256" key="1">
    <source>
        <dbReference type="SAM" id="MobiDB-lite"/>
    </source>
</evidence>